<comment type="subcellular location">
    <subcellularLocation>
        <location evidence="1">Cell membrane</location>
        <topology evidence="1">Multi-pass membrane protein</topology>
    </subcellularLocation>
</comment>
<feature type="transmembrane region" description="Helical" evidence="6">
    <location>
        <begin position="111"/>
        <end position="134"/>
    </location>
</feature>
<feature type="transmembrane region" description="Helical" evidence="6">
    <location>
        <begin position="84"/>
        <end position="105"/>
    </location>
</feature>
<dbReference type="Proteomes" id="UP000280434">
    <property type="component" value="Unassembled WGS sequence"/>
</dbReference>
<dbReference type="PANTHER" id="PTHR35007:SF2">
    <property type="entry name" value="PILUS ASSEMBLE PROTEIN"/>
    <property type="match status" value="1"/>
</dbReference>
<evidence type="ECO:0000313" key="9">
    <source>
        <dbReference type="Proteomes" id="UP000280434"/>
    </source>
</evidence>
<dbReference type="EMBL" id="RBZV01000001">
    <property type="protein sequence ID" value="RKP52813.1"/>
    <property type="molecule type" value="Genomic_DNA"/>
</dbReference>
<evidence type="ECO:0000256" key="1">
    <source>
        <dbReference type="ARBA" id="ARBA00004651"/>
    </source>
</evidence>
<dbReference type="InterPro" id="IPR018076">
    <property type="entry name" value="T2SS_GspF_dom"/>
</dbReference>
<evidence type="ECO:0000256" key="4">
    <source>
        <dbReference type="ARBA" id="ARBA00022989"/>
    </source>
</evidence>
<evidence type="ECO:0000256" key="5">
    <source>
        <dbReference type="ARBA" id="ARBA00023136"/>
    </source>
</evidence>
<keyword evidence="5 6" id="KW-0472">Membrane</keyword>
<dbReference type="Pfam" id="PF00482">
    <property type="entry name" value="T2SSF"/>
    <property type="match status" value="1"/>
</dbReference>
<feature type="domain" description="Type II secretion system protein GspF" evidence="7">
    <location>
        <begin position="153"/>
        <end position="279"/>
    </location>
</feature>
<name>A0A494XZ33_9BURK</name>
<accession>A0A494XZ33</accession>
<evidence type="ECO:0000259" key="7">
    <source>
        <dbReference type="Pfam" id="PF00482"/>
    </source>
</evidence>
<dbReference type="OrthoDB" id="9810662at2"/>
<keyword evidence="9" id="KW-1185">Reference proteome</keyword>
<keyword evidence="3 6" id="KW-0812">Transmembrane</keyword>
<dbReference type="PANTHER" id="PTHR35007">
    <property type="entry name" value="INTEGRAL MEMBRANE PROTEIN-RELATED"/>
    <property type="match status" value="1"/>
</dbReference>
<proteinExistence type="predicted"/>
<comment type="caution">
    <text evidence="8">The sequence shown here is derived from an EMBL/GenBank/DDBJ whole genome shotgun (WGS) entry which is preliminary data.</text>
</comment>
<evidence type="ECO:0000256" key="2">
    <source>
        <dbReference type="ARBA" id="ARBA00022475"/>
    </source>
</evidence>
<dbReference type="AlphaFoldDB" id="A0A494XZ33"/>
<evidence type="ECO:0000256" key="3">
    <source>
        <dbReference type="ARBA" id="ARBA00022692"/>
    </source>
</evidence>
<feature type="transmembrane region" description="Helical" evidence="6">
    <location>
        <begin position="266"/>
        <end position="286"/>
    </location>
</feature>
<dbReference type="GO" id="GO:0005886">
    <property type="term" value="C:plasma membrane"/>
    <property type="evidence" value="ECO:0007669"/>
    <property type="project" value="UniProtKB-SubCell"/>
</dbReference>
<keyword evidence="2" id="KW-1003">Cell membrane</keyword>
<organism evidence="8 9">
    <name type="scientific">Trinickia fusca</name>
    <dbReference type="NCBI Taxonomy" id="2419777"/>
    <lineage>
        <taxon>Bacteria</taxon>
        <taxon>Pseudomonadati</taxon>
        <taxon>Pseudomonadota</taxon>
        <taxon>Betaproteobacteria</taxon>
        <taxon>Burkholderiales</taxon>
        <taxon>Burkholderiaceae</taxon>
        <taxon>Trinickia</taxon>
    </lineage>
</organism>
<protein>
    <submittedName>
        <fullName evidence="8">Type II secretion system F family protein</fullName>
    </submittedName>
</protein>
<gene>
    <name evidence="8" type="ORF">D7S89_01865</name>
</gene>
<keyword evidence="4 6" id="KW-1133">Transmembrane helix</keyword>
<reference evidence="8 9" key="1">
    <citation type="submission" date="2018-10" db="EMBL/GenBank/DDBJ databases">
        <title>Paraburkholderia sp. 7MK8-2, isolated from soil.</title>
        <authorList>
            <person name="Gao Z.-H."/>
            <person name="Qiu L.-H."/>
        </authorList>
    </citation>
    <scope>NUCLEOTIDE SEQUENCE [LARGE SCALE GENOMIC DNA]</scope>
    <source>
        <strain evidence="8 9">7MK8-2</strain>
    </source>
</reference>
<sequence>MAGPRSRTRAQITERMREATLLDSETSTAYAAARLRANLKKGLSRRIAALGERVPILNPGQRAELHVKLTHAGFRDQRAISTMVGIKLVAGTAAGFSALALAPAIPRFGDYLVIRLLALAGAFVLGLIVPEYALGALVRRRQKKILACLPDALDLLVICTNAGNSLPVSIKRVAYELRAICPPLADELSVTADELHVGSNSATALRNLAARVDVPSVQALVTTLIQSQEYGTPISQALRTLSRAERNDQMTALEEKAAKLATKITLPMMLFILPTVAVIAGGPAVIRLMSVFTSQ</sequence>
<evidence type="ECO:0000256" key="6">
    <source>
        <dbReference type="SAM" id="Phobius"/>
    </source>
</evidence>
<evidence type="ECO:0000313" key="8">
    <source>
        <dbReference type="EMBL" id="RKP52813.1"/>
    </source>
</evidence>